<dbReference type="Pfam" id="PF00465">
    <property type="entry name" value="Fe-ADH"/>
    <property type="match status" value="1"/>
</dbReference>
<dbReference type="RefSeq" id="WP_092549713.1">
    <property type="nucleotide sequence ID" value="NZ_FNPZ01000001.1"/>
</dbReference>
<proteinExistence type="inferred from homology"/>
<dbReference type="PANTHER" id="PTHR11496:SF102">
    <property type="entry name" value="ALCOHOL DEHYDROGENASE 4"/>
    <property type="match status" value="1"/>
</dbReference>
<dbReference type="STRING" id="381665.SAMN05216554_1048"/>
<sequence length="354" mass="36828">MQFDQTTGTQRVVFGRGSRLTRLAPLVDELGWRSIAVLTGRSHDVGTIVAALGDRVRLVFDEVRQHVPSAMVDTLLSRVNPADFDGLIAVGGGSAVGAAKAVALDTGLPILAIPTTYAGSEVTPVWGRTVDGVKRTGRDPRVLPQVVLYDPDLLDDLPRELAVTSALNALAHCVDGYWAAGSTPLSDALAAEASSRIHDGLTRLQDAGTVPSPEATDELLVGAYLAGGSFAITGSGLHHKICHALGGAFDLPHAPLHAVMLPIVTAFTVEAAPAAGERIARSLRSPSAGDGLQALYRAVNAPTSLTQIGFAVENRDQALDVLTALLPISSPRPVTPEAMAGMLDAALVGRAERS</sequence>
<protein>
    <submittedName>
        <fullName evidence="6">Maleylacetate reductase</fullName>
    </submittedName>
</protein>
<dbReference type="Pfam" id="PF25137">
    <property type="entry name" value="ADH_Fe_C"/>
    <property type="match status" value="1"/>
</dbReference>
<organism evidence="6 7">
    <name type="scientific">Herbiconiux ginsengi</name>
    <dbReference type="NCBI Taxonomy" id="381665"/>
    <lineage>
        <taxon>Bacteria</taxon>
        <taxon>Bacillati</taxon>
        <taxon>Actinomycetota</taxon>
        <taxon>Actinomycetes</taxon>
        <taxon>Micrococcales</taxon>
        <taxon>Microbacteriaceae</taxon>
        <taxon>Herbiconiux</taxon>
    </lineage>
</organism>
<evidence type="ECO:0000313" key="6">
    <source>
        <dbReference type="EMBL" id="SDY65641.1"/>
    </source>
</evidence>
<keyword evidence="2" id="KW-0560">Oxidoreductase</keyword>
<reference evidence="6 7" key="1">
    <citation type="submission" date="2016-10" db="EMBL/GenBank/DDBJ databases">
        <authorList>
            <person name="de Groot N.N."/>
        </authorList>
    </citation>
    <scope>NUCLEOTIDE SEQUENCE [LARGE SCALE GENOMIC DNA]</scope>
    <source>
        <strain evidence="6 7">CGMCC 4.3491</strain>
    </source>
</reference>
<evidence type="ECO:0000259" key="4">
    <source>
        <dbReference type="Pfam" id="PF00465"/>
    </source>
</evidence>
<dbReference type="GO" id="GO:0018506">
    <property type="term" value="F:maleylacetate reductase activity"/>
    <property type="evidence" value="ECO:0007669"/>
    <property type="project" value="InterPro"/>
</dbReference>
<dbReference type="InterPro" id="IPR056798">
    <property type="entry name" value="ADH_Fe_C"/>
</dbReference>
<dbReference type="EMBL" id="FNPZ01000001">
    <property type="protein sequence ID" value="SDY65641.1"/>
    <property type="molecule type" value="Genomic_DNA"/>
</dbReference>
<feature type="domain" description="Fe-containing alcohol dehydrogenase-like C-terminal" evidence="5">
    <location>
        <begin position="163"/>
        <end position="346"/>
    </location>
</feature>
<dbReference type="Gene3D" id="1.20.1090.10">
    <property type="entry name" value="Dehydroquinate synthase-like - alpha domain"/>
    <property type="match status" value="1"/>
</dbReference>
<dbReference type="Proteomes" id="UP000198891">
    <property type="component" value="Unassembled WGS sequence"/>
</dbReference>
<evidence type="ECO:0000256" key="2">
    <source>
        <dbReference type="ARBA" id="ARBA00023002"/>
    </source>
</evidence>
<dbReference type="InterPro" id="IPR034786">
    <property type="entry name" value="MAR"/>
</dbReference>
<dbReference type="AlphaFoldDB" id="A0A1H3LMK2"/>
<feature type="domain" description="Alcohol dehydrogenase iron-type/glycerol dehydrogenase GldA" evidence="4">
    <location>
        <begin position="10"/>
        <end position="151"/>
    </location>
</feature>
<dbReference type="Gene3D" id="3.40.50.1970">
    <property type="match status" value="1"/>
</dbReference>
<dbReference type="GO" id="GO:0046872">
    <property type="term" value="F:metal ion binding"/>
    <property type="evidence" value="ECO:0007669"/>
    <property type="project" value="InterPro"/>
</dbReference>
<keyword evidence="7" id="KW-1185">Reference proteome</keyword>
<keyword evidence="3" id="KW-0520">NAD</keyword>
<dbReference type="InterPro" id="IPR001670">
    <property type="entry name" value="ADH_Fe/GldA"/>
</dbReference>
<dbReference type="OrthoDB" id="9815791at2"/>
<comment type="similarity">
    <text evidence="1">Belongs to the iron-containing alcohol dehydrogenase family.</text>
</comment>
<dbReference type="InterPro" id="IPR039697">
    <property type="entry name" value="Alcohol_dehydrogenase_Fe"/>
</dbReference>
<dbReference type="SUPFAM" id="SSF56796">
    <property type="entry name" value="Dehydroquinate synthase-like"/>
    <property type="match status" value="1"/>
</dbReference>
<dbReference type="PANTHER" id="PTHR11496">
    <property type="entry name" value="ALCOHOL DEHYDROGENASE"/>
    <property type="match status" value="1"/>
</dbReference>
<accession>A0A1H3LMK2</accession>
<name>A0A1H3LMK2_9MICO</name>
<evidence type="ECO:0000313" key="7">
    <source>
        <dbReference type="Proteomes" id="UP000198891"/>
    </source>
</evidence>
<evidence type="ECO:0000256" key="3">
    <source>
        <dbReference type="ARBA" id="ARBA00023027"/>
    </source>
</evidence>
<evidence type="ECO:0000256" key="1">
    <source>
        <dbReference type="ARBA" id="ARBA00007358"/>
    </source>
</evidence>
<gene>
    <name evidence="6" type="ORF">SAMN05216554_1048</name>
</gene>
<dbReference type="CDD" id="cd08177">
    <property type="entry name" value="MAR"/>
    <property type="match status" value="1"/>
</dbReference>
<dbReference type="GO" id="GO:0004022">
    <property type="term" value="F:alcohol dehydrogenase (NAD+) activity"/>
    <property type="evidence" value="ECO:0007669"/>
    <property type="project" value="TreeGrafter"/>
</dbReference>
<evidence type="ECO:0000259" key="5">
    <source>
        <dbReference type="Pfam" id="PF25137"/>
    </source>
</evidence>